<dbReference type="OrthoDB" id="9761969at2"/>
<evidence type="ECO:0000313" key="5">
    <source>
        <dbReference type="EMBL" id="KTQ86047.1"/>
    </source>
</evidence>
<dbReference type="Proteomes" id="UP000078272">
    <property type="component" value="Unassembled WGS sequence"/>
</dbReference>
<dbReference type="InterPro" id="IPR015797">
    <property type="entry name" value="NUDIX_hydrolase-like_dom_sf"/>
</dbReference>
<evidence type="ECO:0000259" key="4">
    <source>
        <dbReference type="PROSITE" id="PS51462"/>
    </source>
</evidence>
<dbReference type="PANTHER" id="PTHR43222:SF2">
    <property type="entry name" value="NUDIX HYDROLASE 23, CHLOROPLASTIC"/>
    <property type="match status" value="1"/>
</dbReference>
<gene>
    <name evidence="5" type="ORF">NS226_18315</name>
</gene>
<dbReference type="CDD" id="cd04511">
    <property type="entry name" value="NUDIX_Hydrolase"/>
    <property type="match status" value="1"/>
</dbReference>
<evidence type="ECO:0000313" key="6">
    <source>
        <dbReference type="Proteomes" id="UP000078272"/>
    </source>
</evidence>
<name>A0A175R596_9HYPH</name>
<evidence type="ECO:0000256" key="2">
    <source>
        <dbReference type="ARBA" id="ARBA00022801"/>
    </source>
</evidence>
<keyword evidence="2 5" id="KW-0378">Hydrolase</keyword>
<comment type="caution">
    <text evidence="5">The sequence shown here is derived from an EMBL/GenBank/DDBJ whole genome shotgun (WGS) entry which is preliminary data.</text>
</comment>
<evidence type="ECO:0000256" key="3">
    <source>
        <dbReference type="SAM" id="MobiDB-lite"/>
    </source>
</evidence>
<protein>
    <submittedName>
        <fullName evidence="5">NUDIX hydrolase</fullName>
    </submittedName>
</protein>
<dbReference type="Pfam" id="PF00293">
    <property type="entry name" value="NUDIX"/>
    <property type="match status" value="1"/>
</dbReference>
<sequence length="189" mass="20625">MSDLTPAFSLRIPEDDALARRVCDHCGFVAYENPKIVVGSIVRFEERILLCRRGIEPGRGRWTIPAGYLELNETPDAGAAREAFEEAGARIDISRLLAVYSVPRISQVQLIYRARLLDPAILAGPESLEVKLVHPDDIPWDDLAFPTVHWALRHDAEAEAGAPPVPFGNPAGEAGDRLPDGTPVGEDAL</sequence>
<dbReference type="Pfam" id="PF14803">
    <property type="entry name" value="Zn_ribbon_Nudix"/>
    <property type="match status" value="1"/>
</dbReference>
<dbReference type="InterPro" id="IPR020084">
    <property type="entry name" value="NUDIX_hydrolase_CS"/>
</dbReference>
<dbReference type="PROSITE" id="PS51462">
    <property type="entry name" value="NUDIX"/>
    <property type="match status" value="1"/>
</dbReference>
<dbReference type="Gene3D" id="2.20.70.10">
    <property type="match status" value="1"/>
</dbReference>
<organism evidence="5 6">
    <name type="scientific">Aureimonas ureilytica</name>
    <dbReference type="NCBI Taxonomy" id="401562"/>
    <lineage>
        <taxon>Bacteria</taxon>
        <taxon>Pseudomonadati</taxon>
        <taxon>Pseudomonadota</taxon>
        <taxon>Alphaproteobacteria</taxon>
        <taxon>Hyphomicrobiales</taxon>
        <taxon>Aurantimonadaceae</taxon>
        <taxon>Aureimonas</taxon>
    </lineage>
</organism>
<feature type="domain" description="Nudix hydrolase" evidence="4">
    <location>
        <begin position="33"/>
        <end position="156"/>
    </location>
</feature>
<dbReference type="PATRIC" id="fig|401562.3.peg.3760"/>
<dbReference type="STRING" id="401562.NS365_06475"/>
<dbReference type="InterPro" id="IPR029401">
    <property type="entry name" value="Nudix_N"/>
</dbReference>
<dbReference type="PANTHER" id="PTHR43222">
    <property type="entry name" value="NUDIX HYDROLASE 23"/>
    <property type="match status" value="1"/>
</dbReference>
<feature type="region of interest" description="Disordered" evidence="3">
    <location>
        <begin position="161"/>
        <end position="189"/>
    </location>
</feature>
<dbReference type="Gene3D" id="3.90.79.10">
    <property type="entry name" value="Nucleoside Triphosphate Pyrophosphohydrolase"/>
    <property type="match status" value="1"/>
</dbReference>
<dbReference type="EMBL" id="LDPZ01000051">
    <property type="protein sequence ID" value="KTQ86047.1"/>
    <property type="molecule type" value="Genomic_DNA"/>
</dbReference>
<reference evidence="5 6" key="1">
    <citation type="journal article" date="2016" name="Front. Microbiol.">
        <title>Genomic Resource of Rice Seed Associated Bacteria.</title>
        <authorList>
            <person name="Midha S."/>
            <person name="Bansal K."/>
            <person name="Sharma S."/>
            <person name="Kumar N."/>
            <person name="Patil P.P."/>
            <person name="Chaudhry V."/>
            <person name="Patil P.B."/>
        </authorList>
    </citation>
    <scope>NUCLEOTIDE SEQUENCE [LARGE SCALE GENOMIC DNA]</scope>
    <source>
        <strain evidence="5 6">NS226</strain>
    </source>
</reference>
<proteinExistence type="predicted"/>
<dbReference type="SUPFAM" id="SSF55811">
    <property type="entry name" value="Nudix"/>
    <property type="match status" value="1"/>
</dbReference>
<evidence type="ECO:0000256" key="1">
    <source>
        <dbReference type="ARBA" id="ARBA00001946"/>
    </source>
</evidence>
<comment type="cofactor">
    <cofactor evidence="1">
        <name>Mg(2+)</name>
        <dbReference type="ChEBI" id="CHEBI:18420"/>
    </cofactor>
</comment>
<accession>A0A175R596</accession>
<dbReference type="InterPro" id="IPR000086">
    <property type="entry name" value="NUDIX_hydrolase_dom"/>
</dbReference>
<dbReference type="GO" id="GO:0016787">
    <property type="term" value="F:hydrolase activity"/>
    <property type="evidence" value="ECO:0007669"/>
    <property type="project" value="UniProtKB-KW"/>
</dbReference>
<dbReference type="PROSITE" id="PS00893">
    <property type="entry name" value="NUDIX_BOX"/>
    <property type="match status" value="1"/>
</dbReference>
<dbReference type="AlphaFoldDB" id="A0A175R596"/>